<dbReference type="EMBL" id="BQYH01000074">
    <property type="protein sequence ID" value="GKU75491.1"/>
    <property type="molecule type" value="Genomic_DNA"/>
</dbReference>
<comment type="caution">
    <text evidence="3">The sequence shown here is derived from an EMBL/GenBank/DDBJ whole genome shotgun (WGS) entry which is preliminary data.</text>
</comment>
<dbReference type="EMBL" id="BFCH01000018">
    <property type="protein sequence ID" value="GBG38242.1"/>
    <property type="molecule type" value="Genomic_DNA"/>
</dbReference>
<evidence type="ECO:0000313" key="3">
    <source>
        <dbReference type="EMBL" id="GKU75491.1"/>
    </source>
</evidence>
<dbReference type="Proteomes" id="UP000245060">
    <property type="component" value="Unassembled WGS sequence"/>
</dbReference>
<reference evidence="3" key="3">
    <citation type="journal article" date="2022" name="Microbiol. Resour. Announc.">
        <title>Draft Genome Sequences of Eight Mycobacterium montefiorense Strains Isolated from Salamanders in Captivity.</title>
        <authorList>
            <person name="Komine T."/>
            <person name="Ihara H."/>
            <person name="Fukano H."/>
            <person name="Hoshino Y."/>
            <person name="Kurata O."/>
            <person name="Wada S."/>
        </authorList>
    </citation>
    <scope>NUCLEOTIDE SEQUENCE</scope>
    <source>
        <strain evidence="3">NJB18185</strain>
    </source>
</reference>
<evidence type="ECO:0000313" key="5">
    <source>
        <dbReference type="Proteomes" id="UP001139505"/>
    </source>
</evidence>
<gene>
    <name evidence="2" type="ORF">MmonteBS_26140</name>
    <name evidence="3" type="ORF">NJB18185_52620</name>
</gene>
<reference evidence="4" key="2">
    <citation type="submission" date="2018-04" db="EMBL/GenBank/DDBJ databases">
        <title>Draft genome sequence of Mycobacterium montefiorense isolated from Japanese black salamander.</title>
        <authorList>
            <person name="Fukano H."/>
            <person name="Yoshida M."/>
            <person name="Shimizu A."/>
            <person name="Iwao H."/>
            <person name="Kurata O."/>
            <person name="Katayama Y."/>
            <person name="Omatsu T."/>
            <person name="Mizutani T."/>
            <person name="Wada S."/>
            <person name="Hoshino Y."/>
        </authorList>
    </citation>
    <scope>NUCLEOTIDE SEQUENCE [LARGE SCALE GENOMIC DNA]</scope>
    <source>
        <strain evidence="4">BS</strain>
    </source>
</reference>
<evidence type="ECO:0000256" key="1">
    <source>
        <dbReference type="SAM" id="MobiDB-lite"/>
    </source>
</evidence>
<evidence type="ECO:0000313" key="4">
    <source>
        <dbReference type="Proteomes" id="UP000245060"/>
    </source>
</evidence>
<feature type="region of interest" description="Disordered" evidence="1">
    <location>
        <begin position="63"/>
        <end position="84"/>
    </location>
</feature>
<reference evidence="3" key="4">
    <citation type="submission" date="2022-04" db="EMBL/GenBank/DDBJ databases">
        <authorList>
            <person name="Komine T."/>
            <person name="Fukano H."/>
            <person name="Wada S."/>
        </authorList>
    </citation>
    <scope>NUCLEOTIDE SEQUENCE</scope>
    <source>
        <strain evidence="3">NJB18185</strain>
    </source>
</reference>
<proteinExistence type="predicted"/>
<name>A0AA37PTY6_9MYCO</name>
<sequence length="84" mass="8685">MAAFAIIVAARPCQGPLVSDDTVDWKELAVDPNWAATVSQAAAAAHIVPDRGPAYMRAELISGGNSTKSGNISEPLLDQTPPAV</sequence>
<organism evidence="3 5">
    <name type="scientific">Mycobacterium montefiorense</name>
    <dbReference type="NCBI Taxonomy" id="154654"/>
    <lineage>
        <taxon>Bacteria</taxon>
        <taxon>Bacillati</taxon>
        <taxon>Actinomycetota</taxon>
        <taxon>Actinomycetes</taxon>
        <taxon>Mycobacteriales</taxon>
        <taxon>Mycobacteriaceae</taxon>
        <taxon>Mycobacterium</taxon>
        <taxon>Mycobacterium simiae complex</taxon>
    </lineage>
</organism>
<feature type="compositionally biased region" description="Polar residues" evidence="1">
    <location>
        <begin position="63"/>
        <end position="72"/>
    </location>
</feature>
<reference evidence="2" key="1">
    <citation type="journal article" date="2018" name="Genome Announc.">
        <title>Draft Genome Sequence of Mycobacterium montefiorense Isolated from Japanese Black Salamander (Hynobius nigrescens).</title>
        <authorList>
            <person name="Fukano H."/>
            <person name="Yoshida M."/>
            <person name="Shimizu A."/>
            <person name="Iwao H."/>
            <person name="Katayama Y."/>
            <person name="Omatsu T."/>
            <person name="Mizutani T."/>
            <person name="Kurata O."/>
            <person name="Wada S."/>
            <person name="Hoshino Y."/>
        </authorList>
    </citation>
    <scope>NUCLEOTIDE SEQUENCE</scope>
    <source>
        <strain evidence="2">BS</strain>
    </source>
</reference>
<evidence type="ECO:0000313" key="2">
    <source>
        <dbReference type="EMBL" id="GBG38242.1"/>
    </source>
</evidence>
<accession>A0AA37PTY6</accession>
<dbReference type="Proteomes" id="UP001139505">
    <property type="component" value="Unassembled WGS sequence"/>
</dbReference>
<protein>
    <submittedName>
        <fullName evidence="3">Uncharacterized protein</fullName>
    </submittedName>
</protein>
<keyword evidence="4" id="KW-1185">Reference proteome</keyword>
<dbReference type="AlphaFoldDB" id="A0AA37PTY6"/>